<dbReference type="Proteomes" id="UP000824366">
    <property type="component" value="Chromosome"/>
</dbReference>
<accession>A0ABM7MJJ1</accession>
<organism evidence="2 3">
    <name type="scientific">Rhodoferax lithotrophicus</name>
    <dbReference type="NCBI Taxonomy" id="2798804"/>
    <lineage>
        <taxon>Bacteria</taxon>
        <taxon>Pseudomonadati</taxon>
        <taxon>Pseudomonadota</taxon>
        <taxon>Betaproteobacteria</taxon>
        <taxon>Burkholderiales</taxon>
        <taxon>Comamonadaceae</taxon>
        <taxon>Rhodoferax</taxon>
    </lineage>
</organism>
<dbReference type="PROSITE" id="PS51257">
    <property type="entry name" value="PROKAR_LIPOPROTEIN"/>
    <property type="match status" value="1"/>
</dbReference>
<evidence type="ECO:0000313" key="3">
    <source>
        <dbReference type="Proteomes" id="UP000824366"/>
    </source>
</evidence>
<dbReference type="RefSeq" id="WP_223909805.1">
    <property type="nucleotide sequence ID" value="NZ_AP024238.1"/>
</dbReference>
<protein>
    <recommendedName>
        <fullName evidence="4">Lipoprotein</fullName>
    </recommendedName>
</protein>
<feature type="signal peptide" evidence="1">
    <location>
        <begin position="1"/>
        <end position="23"/>
    </location>
</feature>
<proteinExistence type="predicted"/>
<gene>
    <name evidence="2" type="ORF">MIZ03_1288</name>
</gene>
<dbReference type="EMBL" id="AP024238">
    <property type="protein sequence ID" value="BCO26406.1"/>
    <property type="molecule type" value="Genomic_DNA"/>
</dbReference>
<evidence type="ECO:0008006" key="4">
    <source>
        <dbReference type="Google" id="ProtNLM"/>
    </source>
</evidence>
<sequence>MAKKSNLWTVFLLWVVSTGAACAQTRDPESENSPRETWVLSAQAEDTALGEGLPVLALDRQDWPRFRSDTSGTARAARSLRAELLATHPSGWQFSAVVRAEAWLEASPDAVTVAALDTTHTDPTGPQSFTLAARSQSWQGQGIKVGTPWWALDHAGTWQWRANAQLLNLTKLRTDEITGSIAYSGAGVYDFNLAGQRANTSITGPFLPASGTGGQGASLSVAFKGEPWPGLQLQVQADDLLSHLEWQSMATDISALNSQVATRAPDGTLNYAALLNGRMALATLNERIGTHWRVNARWALEDQPSSAVTARAEYVAGMRQFWLGWDSVYAEKTKWHWEIEPQRRALSAGLSWGHWQALMATDGQGDSTEYRRWSLGWHAAW</sequence>
<evidence type="ECO:0000256" key="1">
    <source>
        <dbReference type="SAM" id="SignalP"/>
    </source>
</evidence>
<keyword evidence="1" id="KW-0732">Signal</keyword>
<reference evidence="2 3" key="1">
    <citation type="journal article" date="2021" name="Microbiol. Spectr.">
        <title>A Single Bacterium Capable of Oxidation and Reduction of Iron at Circumneutral pH.</title>
        <authorList>
            <person name="Kato S."/>
            <person name="Ohkuma M."/>
        </authorList>
    </citation>
    <scope>NUCLEOTIDE SEQUENCE [LARGE SCALE GENOMIC DNA]</scope>
    <source>
        <strain evidence="2 3">MIZ03</strain>
    </source>
</reference>
<feature type="chain" id="PRO_5047394267" description="Lipoprotein" evidence="1">
    <location>
        <begin position="24"/>
        <end position="381"/>
    </location>
</feature>
<name>A0ABM7MJJ1_9BURK</name>
<evidence type="ECO:0000313" key="2">
    <source>
        <dbReference type="EMBL" id="BCO26406.1"/>
    </source>
</evidence>
<keyword evidence="3" id="KW-1185">Reference proteome</keyword>